<name>A0AAN8K3Z0_PATCE</name>
<sequence>MKSEVILVAFLVCVYHVTCAPVPSNADTPATSLQGVQETAEGHLSFPMVFTLELPPYLELCNKKYKLSIKIPSSGLSISK</sequence>
<evidence type="ECO:0000313" key="2">
    <source>
        <dbReference type="EMBL" id="KAK6185388.1"/>
    </source>
</evidence>
<dbReference type="EMBL" id="JAZGQO010000006">
    <property type="protein sequence ID" value="KAK6185388.1"/>
    <property type="molecule type" value="Genomic_DNA"/>
</dbReference>
<accession>A0AAN8K3Z0</accession>
<evidence type="ECO:0000256" key="1">
    <source>
        <dbReference type="SAM" id="SignalP"/>
    </source>
</evidence>
<keyword evidence="3" id="KW-1185">Reference proteome</keyword>
<dbReference type="AlphaFoldDB" id="A0AAN8K3Z0"/>
<feature type="signal peptide" evidence="1">
    <location>
        <begin position="1"/>
        <end position="19"/>
    </location>
</feature>
<evidence type="ECO:0000313" key="3">
    <source>
        <dbReference type="Proteomes" id="UP001347796"/>
    </source>
</evidence>
<keyword evidence="1" id="KW-0732">Signal</keyword>
<proteinExistence type="predicted"/>
<protein>
    <submittedName>
        <fullName evidence="2">Uncharacterized protein</fullName>
    </submittedName>
</protein>
<reference evidence="2 3" key="1">
    <citation type="submission" date="2024-01" db="EMBL/GenBank/DDBJ databases">
        <title>The genome of the rayed Mediterranean limpet Patella caerulea (Linnaeus, 1758).</title>
        <authorList>
            <person name="Anh-Thu Weber A."/>
            <person name="Halstead-Nussloch G."/>
        </authorList>
    </citation>
    <scope>NUCLEOTIDE SEQUENCE [LARGE SCALE GENOMIC DNA]</scope>
    <source>
        <strain evidence="2">AATW-2023a</strain>
        <tissue evidence="2">Whole specimen</tissue>
    </source>
</reference>
<comment type="caution">
    <text evidence="2">The sequence shown here is derived from an EMBL/GenBank/DDBJ whole genome shotgun (WGS) entry which is preliminary data.</text>
</comment>
<organism evidence="2 3">
    <name type="scientific">Patella caerulea</name>
    <name type="common">Rayed Mediterranean limpet</name>
    <dbReference type="NCBI Taxonomy" id="87958"/>
    <lineage>
        <taxon>Eukaryota</taxon>
        <taxon>Metazoa</taxon>
        <taxon>Spiralia</taxon>
        <taxon>Lophotrochozoa</taxon>
        <taxon>Mollusca</taxon>
        <taxon>Gastropoda</taxon>
        <taxon>Patellogastropoda</taxon>
        <taxon>Patelloidea</taxon>
        <taxon>Patellidae</taxon>
        <taxon>Patella</taxon>
    </lineage>
</organism>
<dbReference type="Proteomes" id="UP001347796">
    <property type="component" value="Unassembled WGS sequence"/>
</dbReference>
<feature type="chain" id="PRO_5042925075" evidence="1">
    <location>
        <begin position="20"/>
        <end position="80"/>
    </location>
</feature>
<gene>
    <name evidence="2" type="ORF">SNE40_007634</name>
</gene>